<evidence type="ECO:0000313" key="1">
    <source>
        <dbReference type="EnsemblPlants" id="PGSC0003DMT400085574"/>
    </source>
</evidence>
<dbReference type="HOGENOM" id="CLU_2201677_0_0_1"/>
<proteinExistence type="predicted"/>
<reference evidence="1" key="2">
    <citation type="submission" date="2015-06" db="UniProtKB">
        <authorList>
            <consortium name="EnsemblPlants"/>
        </authorList>
    </citation>
    <scope>IDENTIFICATION</scope>
    <source>
        <strain evidence="1">DM1-3 516 R44</strain>
    </source>
</reference>
<reference evidence="2" key="1">
    <citation type="journal article" date="2011" name="Nature">
        <title>Genome sequence and analysis of the tuber crop potato.</title>
        <authorList>
            <consortium name="The Potato Genome Sequencing Consortium"/>
        </authorList>
    </citation>
    <scope>NUCLEOTIDE SEQUENCE [LARGE SCALE GENOMIC DNA]</scope>
    <source>
        <strain evidence="2">cv. DM1-3 516 R44</strain>
    </source>
</reference>
<accession>M1D9T1</accession>
<sequence>MRTELGLVLKYVSRGTEKINVVNYLTKNPPPIEECYYEEDTYVVNDQMGGFRDHVQGSNLDNWRQGQGNQAVYLRVRGQDGEEDEHMMDLKVHPVNKRLDAFELRFLE</sequence>
<evidence type="ECO:0000313" key="2">
    <source>
        <dbReference type="Proteomes" id="UP000011115"/>
    </source>
</evidence>
<name>M1D9T1_SOLTU</name>
<dbReference type="Proteomes" id="UP000011115">
    <property type="component" value="Unassembled WGS sequence"/>
</dbReference>
<dbReference type="InParanoid" id="M1D9T1"/>
<keyword evidence="2" id="KW-1185">Reference proteome</keyword>
<dbReference type="PaxDb" id="4113-PGSC0003DMT400085574"/>
<protein>
    <submittedName>
        <fullName evidence="1">Integrase core domain containing protein</fullName>
    </submittedName>
</protein>
<organism evidence="1 2">
    <name type="scientific">Solanum tuberosum</name>
    <name type="common">Potato</name>
    <dbReference type="NCBI Taxonomy" id="4113"/>
    <lineage>
        <taxon>Eukaryota</taxon>
        <taxon>Viridiplantae</taxon>
        <taxon>Streptophyta</taxon>
        <taxon>Embryophyta</taxon>
        <taxon>Tracheophyta</taxon>
        <taxon>Spermatophyta</taxon>
        <taxon>Magnoliopsida</taxon>
        <taxon>eudicotyledons</taxon>
        <taxon>Gunneridae</taxon>
        <taxon>Pentapetalae</taxon>
        <taxon>asterids</taxon>
        <taxon>lamiids</taxon>
        <taxon>Solanales</taxon>
        <taxon>Solanaceae</taxon>
        <taxon>Solanoideae</taxon>
        <taxon>Solaneae</taxon>
        <taxon>Solanum</taxon>
    </lineage>
</organism>
<dbReference type="EnsemblPlants" id="PGSC0003DMT400085574">
    <property type="protein sequence ID" value="PGSC0003DMT400085574"/>
    <property type="gene ID" value="PGSC0003DMG400035145"/>
</dbReference>
<dbReference type="Gramene" id="PGSC0003DMT400085574">
    <property type="protein sequence ID" value="PGSC0003DMT400085574"/>
    <property type="gene ID" value="PGSC0003DMG400035145"/>
</dbReference>
<dbReference type="AlphaFoldDB" id="M1D9T1"/>